<organism evidence="1 2">
    <name type="scientific">Desulfolithobacter dissulfuricans</name>
    <dbReference type="NCBI Taxonomy" id="2795293"/>
    <lineage>
        <taxon>Bacteria</taxon>
        <taxon>Pseudomonadati</taxon>
        <taxon>Thermodesulfobacteriota</taxon>
        <taxon>Desulfobulbia</taxon>
        <taxon>Desulfobulbales</taxon>
        <taxon>Desulfobulbaceae</taxon>
        <taxon>Desulfolithobacter</taxon>
    </lineage>
</organism>
<dbReference type="RefSeq" id="WP_267926020.1">
    <property type="nucleotide sequence ID" value="NZ_AP024233.1"/>
</dbReference>
<evidence type="ECO:0000313" key="2">
    <source>
        <dbReference type="Proteomes" id="UP001063350"/>
    </source>
</evidence>
<dbReference type="AlphaFoldDB" id="A0A915U0K3"/>
<gene>
    <name evidence="1" type="ORF">GF1_16390</name>
</gene>
<dbReference type="Proteomes" id="UP001063350">
    <property type="component" value="Chromosome"/>
</dbReference>
<dbReference type="KEGG" id="ddu:GF1_16390"/>
<evidence type="ECO:0000313" key="1">
    <source>
        <dbReference type="EMBL" id="BCO09263.1"/>
    </source>
</evidence>
<reference evidence="1" key="1">
    <citation type="submission" date="2020-12" db="EMBL/GenBank/DDBJ databases">
        <title>Desulfobium dissulfuricans gen. nov., sp. nov., a novel mesophilic, sulfate-reducing bacterium isolated from a deep-sea hydrothermal vent.</title>
        <authorList>
            <person name="Hashimoto Y."/>
            <person name="Tame A."/>
            <person name="Sawayama S."/>
            <person name="Miyazaki J."/>
            <person name="Takai K."/>
            <person name="Nakagawa S."/>
        </authorList>
    </citation>
    <scope>NUCLEOTIDE SEQUENCE</scope>
    <source>
        <strain evidence="1">GF1</strain>
    </source>
</reference>
<protein>
    <submittedName>
        <fullName evidence="1">Uncharacterized protein</fullName>
    </submittedName>
</protein>
<name>A0A915U0K3_9BACT</name>
<sequence>MTALIKKYQPKDLQRLPAATENKKFLVDLTYTLNRNIPDGQGGILYPKGYSFNPLDYVNLSSILVVIDGSDRRQVEWFKDSPYADDFRCRLLLSGGDFYDLIMDLGRPAFYLSAEIADRLKLAAVPSVVVQQGNKMLVQEILVPDKETQKESTGEDK</sequence>
<proteinExistence type="predicted"/>
<accession>A0A915U0K3</accession>
<dbReference type="EMBL" id="AP024233">
    <property type="protein sequence ID" value="BCO09263.1"/>
    <property type="molecule type" value="Genomic_DNA"/>
</dbReference>
<keyword evidence="2" id="KW-1185">Reference proteome</keyword>